<evidence type="ECO:0000313" key="6">
    <source>
        <dbReference type="Proteomes" id="UP000759537"/>
    </source>
</evidence>
<protein>
    <recommendedName>
        <fullName evidence="4">Beta-galactosidase jelly roll domain-containing protein</fullName>
    </recommendedName>
</protein>
<dbReference type="SUPFAM" id="SSF49785">
    <property type="entry name" value="Galactose-binding domain-like"/>
    <property type="match status" value="1"/>
</dbReference>
<feature type="region of interest" description="Disordered" evidence="3">
    <location>
        <begin position="1"/>
        <end position="21"/>
    </location>
</feature>
<sequence length="201" mass="21749">MGLNQTEGSMTNASKSPRGVRGFKLNNGAIGTWKVQGKIGGHTSFPDTTRGVLNEGGLFGERAGWHLPGFDTSSWVERDLSAGLPNGAVGIGFFVTTFPLDIPDRVAQELEGLECRSGIDVVGPAEACVEEEAEVPDCVLGRHPVVSLEGVVREVGVGEDRSFPHALFIQLNHADWHRRASDVLIHQKVQTWTVGRNGRRK</sequence>
<feature type="domain" description="Beta-galactosidase jelly roll" evidence="4">
    <location>
        <begin position="59"/>
        <end position="109"/>
    </location>
</feature>
<reference evidence="5" key="2">
    <citation type="journal article" date="2020" name="Nat. Commun.">
        <title>Large-scale genome sequencing of mycorrhizal fungi provides insights into the early evolution of symbiotic traits.</title>
        <authorList>
            <person name="Miyauchi S."/>
            <person name="Kiss E."/>
            <person name="Kuo A."/>
            <person name="Drula E."/>
            <person name="Kohler A."/>
            <person name="Sanchez-Garcia M."/>
            <person name="Morin E."/>
            <person name="Andreopoulos B."/>
            <person name="Barry K.W."/>
            <person name="Bonito G."/>
            <person name="Buee M."/>
            <person name="Carver A."/>
            <person name="Chen C."/>
            <person name="Cichocki N."/>
            <person name="Clum A."/>
            <person name="Culley D."/>
            <person name="Crous P.W."/>
            <person name="Fauchery L."/>
            <person name="Girlanda M."/>
            <person name="Hayes R.D."/>
            <person name="Keri Z."/>
            <person name="LaButti K."/>
            <person name="Lipzen A."/>
            <person name="Lombard V."/>
            <person name="Magnuson J."/>
            <person name="Maillard F."/>
            <person name="Murat C."/>
            <person name="Nolan M."/>
            <person name="Ohm R.A."/>
            <person name="Pangilinan J."/>
            <person name="Pereira M.F."/>
            <person name="Perotto S."/>
            <person name="Peter M."/>
            <person name="Pfister S."/>
            <person name="Riley R."/>
            <person name="Sitrit Y."/>
            <person name="Stielow J.B."/>
            <person name="Szollosi G."/>
            <person name="Zifcakova L."/>
            <person name="Stursova M."/>
            <person name="Spatafora J.W."/>
            <person name="Tedersoo L."/>
            <person name="Vaario L.M."/>
            <person name="Yamada A."/>
            <person name="Yan M."/>
            <person name="Wang P."/>
            <person name="Xu J."/>
            <person name="Bruns T."/>
            <person name="Baldrian P."/>
            <person name="Vilgalys R."/>
            <person name="Dunand C."/>
            <person name="Henrissat B."/>
            <person name="Grigoriev I.V."/>
            <person name="Hibbett D."/>
            <person name="Nagy L.G."/>
            <person name="Martin F.M."/>
        </authorList>
    </citation>
    <scope>NUCLEOTIDE SEQUENCE</scope>
    <source>
        <strain evidence="5">Prilba</strain>
    </source>
</reference>
<evidence type="ECO:0000259" key="4">
    <source>
        <dbReference type="Pfam" id="PF13364"/>
    </source>
</evidence>
<keyword evidence="1" id="KW-0378">Hydrolase</keyword>
<proteinExistence type="predicted"/>
<organism evidence="5 6">
    <name type="scientific">Russula ochroleuca</name>
    <dbReference type="NCBI Taxonomy" id="152965"/>
    <lineage>
        <taxon>Eukaryota</taxon>
        <taxon>Fungi</taxon>
        <taxon>Dikarya</taxon>
        <taxon>Basidiomycota</taxon>
        <taxon>Agaricomycotina</taxon>
        <taxon>Agaricomycetes</taxon>
        <taxon>Russulales</taxon>
        <taxon>Russulaceae</taxon>
        <taxon>Russula</taxon>
    </lineage>
</organism>
<dbReference type="AlphaFoldDB" id="A0A9P5MMV9"/>
<reference evidence="5" key="1">
    <citation type="submission" date="2019-10" db="EMBL/GenBank/DDBJ databases">
        <authorList>
            <consortium name="DOE Joint Genome Institute"/>
            <person name="Kuo A."/>
            <person name="Miyauchi S."/>
            <person name="Kiss E."/>
            <person name="Drula E."/>
            <person name="Kohler A."/>
            <person name="Sanchez-Garcia M."/>
            <person name="Andreopoulos B."/>
            <person name="Barry K.W."/>
            <person name="Bonito G."/>
            <person name="Buee M."/>
            <person name="Carver A."/>
            <person name="Chen C."/>
            <person name="Cichocki N."/>
            <person name="Clum A."/>
            <person name="Culley D."/>
            <person name="Crous P.W."/>
            <person name="Fauchery L."/>
            <person name="Girlanda M."/>
            <person name="Hayes R."/>
            <person name="Keri Z."/>
            <person name="LaButti K."/>
            <person name="Lipzen A."/>
            <person name="Lombard V."/>
            <person name="Magnuson J."/>
            <person name="Maillard F."/>
            <person name="Morin E."/>
            <person name="Murat C."/>
            <person name="Nolan M."/>
            <person name="Ohm R."/>
            <person name="Pangilinan J."/>
            <person name="Pereira M."/>
            <person name="Perotto S."/>
            <person name="Peter M."/>
            <person name="Riley R."/>
            <person name="Sitrit Y."/>
            <person name="Stielow B."/>
            <person name="Szollosi G."/>
            <person name="Zifcakova L."/>
            <person name="Stursova M."/>
            <person name="Spatafora J.W."/>
            <person name="Tedersoo L."/>
            <person name="Vaario L.-M."/>
            <person name="Yamada A."/>
            <person name="Yan M."/>
            <person name="Wang P."/>
            <person name="Xu J."/>
            <person name="Bruns T."/>
            <person name="Baldrian P."/>
            <person name="Vilgalys R."/>
            <person name="Henrissat B."/>
            <person name="Grigoriev I.V."/>
            <person name="Hibbett D."/>
            <person name="Nagy L.G."/>
            <person name="Martin F.M."/>
        </authorList>
    </citation>
    <scope>NUCLEOTIDE SEQUENCE</scope>
    <source>
        <strain evidence="5">Prilba</strain>
    </source>
</reference>
<keyword evidence="6" id="KW-1185">Reference proteome</keyword>
<comment type="caution">
    <text evidence="5">The sequence shown here is derived from an EMBL/GenBank/DDBJ whole genome shotgun (WGS) entry which is preliminary data.</text>
</comment>
<gene>
    <name evidence="5" type="ORF">DFH94DRAFT_357680</name>
</gene>
<dbReference type="InterPro" id="IPR025300">
    <property type="entry name" value="BetaGal_jelly_roll_dom"/>
</dbReference>
<feature type="compositionally biased region" description="Polar residues" evidence="3">
    <location>
        <begin position="1"/>
        <end position="15"/>
    </location>
</feature>
<keyword evidence="2" id="KW-0326">Glycosidase</keyword>
<dbReference type="GO" id="GO:0004565">
    <property type="term" value="F:beta-galactosidase activity"/>
    <property type="evidence" value="ECO:0007669"/>
    <property type="project" value="UniProtKB-ARBA"/>
</dbReference>
<accession>A0A9P5MMV9</accession>
<name>A0A9P5MMV9_9AGAM</name>
<dbReference type="EMBL" id="WHVB01000048">
    <property type="protein sequence ID" value="KAF8465191.1"/>
    <property type="molecule type" value="Genomic_DNA"/>
</dbReference>
<evidence type="ECO:0000256" key="1">
    <source>
        <dbReference type="ARBA" id="ARBA00022801"/>
    </source>
</evidence>
<dbReference type="Proteomes" id="UP000759537">
    <property type="component" value="Unassembled WGS sequence"/>
</dbReference>
<evidence type="ECO:0000313" key="5">
    <source>
        <dbReference type="EMBL" id="KAF8465191.1"/>
    </source>
</evidence>
<dbReference type="InterPro" id="IPR008979">
    <property type="entry name" value="Galactose-bd-like_sf"/>
</dbReference>
<dbReference type="OrthoDB" id="1657402at2759"/>
<evidence type="ECO:0000256" key="3">
    <source>
        <dbReference type="SAM" id="MobiDB-lite"/>
    </source>
</evidence>
<dbReference type="Gene3D" id="2.60.120.260">
    <property type="entry name" value="Galactose-binding domain-like"/>
    <property type="match status" value="2"/>
</dbReference>
<dbReference type="Pfam" id="PF13364">
    <property type="entry name" value="BetaGal_ABD2"/>
    <property type="match status" value="1"/>
</dbReference>
<evidence type="ECO:0000256" key="2">
    <source>
        <dbReference type="ARBA" id="ARBA00023295"/>
    </source>
</evidence>